<dbReference type="GO" id="GO:0003677">
    <property type="term" value="F:DNA binding"/>
    <property type="evidence" value="ECO:0007669"/>
    <property type="project" value="InterPro"/>
</dbReference>
<dbReference type="EMBL" id="MH431930">
    <property type="protein sequence ID" value="AXF39447.1"/>
    <property type="molecule type" value="Genomic_DNA"/>
</dbReference>
<reference evidence="3" key="1">
    <citation type="submission" date="2018-06" db="EMBL/GenBank/DDBJ databases">
        <authorList>
            <person name="Merrill B.D."/>
            <person name="Payne A.M."/>
            <person name="Hilton J.A."/>
            <person name="Ward A.T."/>
            <person name="Fajardo C.P."/>
            <person name="Velez K."/>
            <person name="Hope S."/>
            <person name="Tsourkas P.K."/>
        </authorList>
    </citation>
    <scope>NUCLEOTIDE SEQUENCE [LARGE SCALE GENOMIC DNA]</scope>
</reference>
<dbReference type="InterPro" id="IPR001387">
    <property type="entry name" value="Cro/C1-type_HTH"/>
</dbReference>
<evidence type="ECO:0000313" key="3">
    <source>
        <dbReference type="Proteomes" id="UP000255890"/>
    </source>
</evidence>
<feature type="domain" description="HTH cro/C1-type" evidence="1">
    <location>
        <begin position="7"/>
        <end position="61"/>
    </location>
</feature>
<evidence type="ECO:0000313" key="2">
    <source>
        <dbReference type="EMBL" id="AXF39447.1"/>
    </source>
</evidence>
<accession>A0A345ARJ3</accession>
<dbReference type="SMART" id="SM00530">
    <property type="entry name" value="HTH_XRE"/>
    <property type="match status" value="1"/>
</dbReference>
<protein>
    <submittedName>
        <fullName evidence="2">Helix-turn-helix domain Cro/C1-type transcriptional regulator</fullName>
    </submittedName>
</protein>
<dbReference type="Gene3D" id="1.10.260.40">
    <property type="entry name" value="lambda repressor-like DNA-binding domains"/>
    <property type="match status" value="1"/>
</dbReference>
<dbReference type="PROSITE" id="PS50943">
    <property type="entry name" value="HTH_CROC1"/>
    <property type="match status" value="1"/>
</dbReference>
<organism evidence="2 3">
    <name type="scientific">Paenibacillus phage Wanderer</name>
    <dbReference type="NCBI Taxonomy" id="2249779"/>
    <lineage>
        <taxon>Viruses</taxon>
        <taxon>Duplodnaviria</taxon>
        <taxon>Heunggongvirae</taxon>
        <taxon>Uroviricota</taxon>
        <taxon>Caudoviricetes</taxon>
        <taxon>Gochnauervirinae</taxon>
        <taxon>Wanderervirus</taxon>
        <taxon>Wanderervirus wanderer</taxon>
    </lineage>
</organism>
<dbReference type="Pfam" id="PF01381">
    <property type="entry name" value="HTH_3"/>
    <property type="match status" value="1"/>
</dbReference>
<sequence length="67" mass="7634">MSFEKAIKHALVDKGMNVSDLAREIGHSPQYIHNILKGRRRLNTDIMFKICDVLDLEVKILPKSKTG</sequence>
<evidence type="ECO:0000259" key="1">
    <source>
        <dbReference type="PROSITE" id="PS50943"/>
    </source>
</evidence>
<dbReference type="InterPro" id="IPR010982">
    <property type="entry name" value="Lambda_DNA-bd_dom_sf"/>
</dbReference>
<name>A0A345ARJ3_9CAUD</name>
<keyword evidence="3" id="KW-1185">Reference proteome</keyword>
<dbReference type="SUPFAM" id="SSF47413">
    <property type="entry name" value="lambda repressor-like DNA-binding domains"/>
    <property type="match status" value="1"/>
</dbReference>
<dbReference type="CDD" id="cd00093">
    <property type="entry name" value="HTH_XRE"/>
    <property type="match status" value="1"/>
</dbReference>
<proteinExistence type="predicted"/>
<dbReference type="Proteomes" id="UP000255890">
    <property type="component" value="Segment"/>
</dbReference>
<gene>
    <name evidence="2" type="ORF">WANDERER_30</name>
</gene>